<dbReference type="AlphaFoldDB" id="A0AAU8A7Z0"/>
<evidence type="ECO:0000313" key="2">
    <source>
        <dbReference type="EMBL" id="XCC62217.1"/>
    </source>
</evidence>
<dbReference type="SUPFAM" id="SSF103473">
    <property type="entry name" value="MFS general substrate transporter"/>
    <property type="match status" value="1"/>
</dbReference>
<evidence type="ECO:0000256" key="1">
    <source>
        <dbReference type="SAM" id="Phobius"/>
    </source>
</evidence>
<dbReference type="InterPro" id="IPR036259">
    <property type="entry name" value="MFS_trans_sf"/>
</dbReference>
<dbReference type="RefSeq" id="WP_353423437.1">
    <property type="nucleotide sequence ID" value="NZ_CP117826.1"/>
</dbReference>
<proteinExistence type="predicted"/>
<keyword evidence="1" id="KW-0812">Transmembrane</keyword>
<feature type="transmembrane region" description="Helical" evidence="1">
    <location>
        <begin position="52"/>
        <end position="73"/>
    </location>
</feature>
<reference evidence="2" key="1">
    <citation type="submission" date="2023-02" db="EMBL/GenBank/DDBJ databases">
        <title>Gut commensal Christensenella minuta modulates host metabolism via a new class of secondary bile acids.</title>
        <authorList>
            <person name="Liu C."/>
        </authorList>
    </citation>
    <scope>NUCLEOTIDE SEQUENCE</scope>
    <source>
        <strain evidence="2">CA70</strain>
    </source>
</reference>
<name>A0AAU8A7Z0_9FIRM</name>
<keyword evidence="1" id="KW-1133">Transmembrane helix</keyword>
<sequence length="93" mass="10413">MTMWMFQTIGTAAFFAGVVLLLVELARRGLTKLSALSYACFVASSIFLSNSILSCVLAIAGLSVLFGILLFFYRREQRRTKSRSGRRKDRSKP</sequence>
<protein>
    <submittedName>
        <fullName evidence="2">Uncharacterized protein</fullName>
    </submittedName>
</protein>
<gene>
    <name evidence="2" type="ORF">PUP29_11885</name>
</gene>
<organism evidence="2">
    <name type="scientific">Christensenella massiliensis</name>
    <dbReference type="NCBI Taxonomy" id="1805714"/>
    <lineage>
        <taxon>Bacteria</taxon>
        <taxon>Bacillati</taxon>
        <taxon>Bacillota</taxon>
        <taxon>Clostridia</taxon>
        <taxon>Christensenellales</taxon>
        <taxon>Christensenellaceae</taxon>
        <taxon>Christensenella</taxon>
    </lineage>
</organism>
<keyword evidence="1" id="KW-0472">Membrane</keyword>
<dbReference type="EMBL" id="CP117826">
    <property type="protein sequence ID" value="XCC62217.1"/>
    <property type="molecule type" value="Genomic_DNA"/>
</dbReference>
<accession>A0AAU8A7Z0</accession>